<accession>A0A218XX10</accession>
<protein>
    <submittedName>
        <fullName evidence="1">Uncharacterized protein</fullName>
    </submittedName>
</protein>
<reference evidence="2" key="1">
    <citation type="journal article" date="2017" name="Plant J.">
        <title>The pomegranate (Punica granatum L.) genome and the genomics of punicalagin biosynthesis.</title>
        <authorList>
            <person name="Qin G."/>
            <person name="Xu C."/>
            <person name="Ming R."/>
            <person name="Tang H."/>
            <person name="Guyot R."/>
            <person name="Kramer E.M."/>
            <person name="Hu Y."/>
            <person name="Yi X."/>
            <person name="Qi Y."/>
            <person name="Xu X."/>
            <person name="Gao Z."/>
            <person name="Pan H."/>
            <person name="Jian J."/>
            <person name="Tian Y."/>
            <person name="Yue Z."/>
            <person name="Xu Y."/>
        </authorList>
    </citation>
    <scope>NUCLEOTIDE SEQUENCE [LARGE SCALE GENOMIC DNA]</scope>
    <source>
        <strain evidence="2">cv. Dabenzi</strain>
    </source>
</reference>
<dbReference type="AlphaFoldDB" id="A0A218XX10"/>
<dbReference type="EMBL" id="MTKT01000666">
    <property type="protein sequence ID" value="OWM89484.1"/>
    <property type="molecule type" value="Genomic_DNA"/>
</dbReference>
<organism evidence="1 2">
    <name type="scientific">Punica granatum</name>
    <name type="common">Pomegranate</name>
    <dbReference type="NCBI Taxonomy" id="22663"/>
    <lineage>
        <taxon>Eukaryota</taxon>
        <taxon>Viridiplantae</taxon>
        <taxon>Streptophyta</taxon>
        <taxon>Embryophyta</taxon>
        <taxon>Tracheophyta</taxon>
        <taxon>Spermatophyta</taxon>
        <taxon>Magnoliopsida</taxon>
        <taxon>eudicotyledons</taxon>
        <taxon>Gunneridae</taxon>
        <taxon>Pentapetalae</taxon>
        <taxon>rosids</taxon>
        <taxon>malvids</taxon>
        <taxon>Myrtales</taxon>
        <taxon>Lythraceae</taxon>
        <taxon>Punica</taxon>
    </lineage>
</organism>
<comment type="caution">
    <text evidence="1">The sequence shown here is derived from an EMBL/GenBank/DDBJ whole genome shotgun (WGS) entry which is preliminary data.</text>
</comment>
<dbReference type="Proteomes" id="UP000197138">
    <property type="component" value="Unassembled WGS sequence"/>
</dbReference>
<evidence type="ECO:0000313" key="1">
    <source>
        <dbReference type="EMBL" id="OWM89484.1"/>
    </source>
</evidence>
<gene>
    <name evidence="1" type="ORF">CDL15_Pgr024232</name>
</gene>
<proteinExistence type="predicted"/>
<name>A0A218XX10_PUNGR</name>
<evidence type="ECO:0000313" key="2">
    <source>
        <dbReference type="Proteomes" id="UP000197138"/>
    </source>
</evidence>
<sequence length="89" mass="9942">MNLSHDVVLEAEGSRLRSCVLLFHSSQVAEIKAALYLALDDSDTTFLLTCNPEDMIITTVRILDGIIRVIIARSLLFMSSSKRVNYIRG</sequence>